<dbReference type="PANTHER" id="PTHR35936">
    <property type="entry name" value="MEMBRANE-BOUND LYTIC MUREIN TRANSGLYCOSYLASE F"/>
    <property type="match status" value="1"/>
</dbReference>
<keyword evidence="1" id="KW-0732">Signal</keyword>
<organism evidence="3 4">
    <name type="scientific">Actibacterium pelagium</name>
    <dbReference type="NCBI Taxonomy" id="2029103"/>
    <lineage>
        <taxon>Bacteria</taxon>
        <taxon>Pseudomonadati</taxon>
        <taxon>Pseudomonadota</taxon>
        <taxon>Alphaproteobacteria</taxon>
        <taxon>Rhodobacterales</taxon>
        <taxon>Roseobacteraceae</taxon>
        <taxon>Actibacterium</taxon>
    </lineage>
</organism>
<evidence type="ECO:0000313" key="4">
    <source>
        <dbReference type="Proteomes" id="UP000606730"/>
    </source>
</evidence>
<reference evidence="3" key="1">
    <citation type="journal article" date="2014" name="Int. J. Syst. Evol. Microbiol.">
        <title>Complete genome sequence of Corynebacterium casei LMG S-19264T (=DSM 44701T), isolated from a smear-ripened cheese.</title>
        <authorList>
            <consortium name="US DOE Joint Genome Institute (JGI-PGF)"/>
            <person name="Walter F."/>
            <person name="Albersmeier A."/>
            <person name="Kalinowski J."/>
            <person name="Ruckert C."/>
        </authorList>
    </citation>
    <scope>NUCLEOTIDE SEQUENCE</scope>
    <source>
        <strain evidence="3">CGMCC 1.16012</strain>
    </source>
</reference>
<comment type="caution">
    <text evidence="3">The sequence shown here is derived from an EMBL/GenBank/DDBJ whole genome shotgun (WGS) entry which is preliminary data.</text>
</comment>
<name>A0A917AML6_9RHOB</name>
<dbReference type="Proteomes" id="UP000606730">
    <property type="component" value="Unassembled WGS sequence"/>
</dbReference>
<dbReference type="Pfam" id="PF00497">
    <property type="entry name" value="SBP_bac_3"/>
    <property type="match status" value="1"/>
</dbReference>
<dbReference type="AlphaFoldDB" id="A0A917AML6"/>
<evidence type="ECO:0000259" key="2">
    <source>
        <dbReference type="SMART" id="SM00062"/>
    </source>
</evidence>
<gene>
    <name evidence="3" type="ORF">GCM10011517_31090</name>
</gene>
<evidence type="ECO:0000313" key="3">
    <source>
        <dbReference type="EMBL" id="GGE61320.1"/>
    </source>
</evidence>
<reference evidence="3" key="2">
    <citation type="submission" date="2020-09" db="EMBL/GenBank/DDBJ databases">
        <authorList>
            <person name="Sun Q."/>
            <person name="Zhou Y."/>
        </authorList>
    </citation>
    <scope>NUCLEOTIDE SEQUENCE</scope>
    <source>
        <strain evidence="3">CGMCC 1.16012</strain>
    </source>
</reference>
<evidence type="ECO:0000256" key="1">
    <source>
        <dbReference type="ARBA" id="ARBA00022729"/>
    </source>
</evidence>
<dbReference type="Gene3D" id="3.40.190.10">
    <property type="entry name" value="Periplasmic binding protein-like II"/>
    <property type="match status" value="2"/>
</dbReference>
<feature type="domain" description="Solute-binding protein family 3/N-terminal" evidence="2">
    <location>
        <begin position="23"/>
        <end position="251"/>
    </location>
</feature>
<dbReference type="PANTHER" id="PTHR35936:SF17">
    <property type="entry name" value="ARGININE-BINDING EXTRACELLULAR PROTEIN ARTP"/>
    <property type="match status" value="1"/>
</dbReference>
<dbReference type="EMBL" id="BMKN01000003">
    <property type="protein sequence ID" value="GGE61320.1"/>
    <property type="molecule type" value="Genomic_DNA"/>
</dbReference>
<accession>A0A917AML6</accession>
<sequence length="268" mass="28780">MLMSSAFFAQADELSDRINAGEPIRLGFATAIPWAYPGDNGEPLGFVNALTLVVLEEMGITNYETSVNEWAGLIPGLQAKRYDIITGGMYILKSRCENINFSDPIGLFGDAMLVPAGNPKGIHNYQDVIKTSATLVTGAGFNTVEAAKKEGVPESQMMLVAGEVEILAAMNAGRADAAVQTFFGAKEHVDKSNGKFEVTDPADMPDWTKNWVGIGMRKSDPEFLAAFNEAMAKVIGGQKWMAATAPYGYTEFQLPGEDASTAFACANR</sequence>
<proteinExistence type="predicted"/>
<dbReference type="SMART" id="SM00062">
    <property type="entry name" value="PBPb"/>
    <property type="match status" value="1"/>
</dbReference>
<keyword evidence="4" id="KW-1185">Reference proteome</keyword>
<protein>
    <submittedName>
        <fullName evidence="3">Ectoine/hydroxyectoine ABC transporter substrate-binding protein EhuB</fullName>
    </submittedName>
</protein>
<dbReference type="InterPro" id="IPR001638">
    <property type="entry name" value="Solute-binding_3/MltF_N"/>
</dbReference>
<dbReference type="SUPFAM" id="SSF53850">
    <property type="entry name" value="Periplasmic binding protein-like II"/>
    <property type="match status" value="1"/>
</dbReference>